<evidence type="ECO:0000256" key="1">
    <source>
        <dbReference type="ARBA" id="ARBA00006739"/>
    </source>
</evidence>
<dbReference type="InterPro" id="IPR001173">
    <property type="entry name" value="Glyco_trans_2-like"/>
</dbReference>
<name>A0A5C7A7S1_9BACT</name>
<dbReference type="Pfam" id="PF00535">
    <property type="entry name" value="Glycos_transf_2"/>
    <property type="match status" value="1"/>
</dbReference>
<evidence type="ECO:0000259" key="4">
    <source>
        <dbReference type="Pfam" id="PF00535"/>
    </source>
</evidence>
<dbReference type="PANTHER" id="PTHR43179:SF12">
    <property type="entry name" value="GALACTOFURANOSYLTRANSFERASE GLFT2"/>
    <property type="match status" value="1"/>
</dbReference>
<comment type="caution">
    <text evidence="5">The sequence shown here is derived from an EMBL/GenBank/DDBJ whole genome shotgun (WGS) entry which is preliminary data.</text>
</comment>
<dbReference type="OrthoDB" id="9771846at2"/>
<dbReference type="GO" id="GO:0016757">
    <property type="term" value="F:glycosyltransferase activity"/>
    <property type="evidence" value="ECO:0007669"/>
    <property type="project" value="UniProtKB-KW"/>
</dbReference>
<feature type="domain" description="Glycosyltransferase 2-like" evidence="4">
    <location>
        <begin position="27"/>
        <end position="191"/>
    </location>
</feature>
<dbReference type="EMBL" id="VORW01000034">
    <property type="protein sequence ID" value="TXE02121.1"/>
    <property type="molecule type" value="Genomic_DNA"/>
</dbReference>
<dbReference type="SUPFAM" id="SSF53448">
    <property type="entry name" value="Nucleotide-diphospho-sugar transferases"/>
    <property type="match status" value="1"/>
</dbReference>
<protein>
    <submittedName>
        <fullName evidence="5">Glycosyltransferase family 2 protein</fullName>
    </submittedName>
</protein>
<proteinExistence type="inferred from homology"/>
<evidence type="ECO:0000313" key="6">
    <source>
        <dbReference type="Proteomes" id="UP000321935"/>
    </source>
</evidence>
<keyword evidence="2" id="KW-0328">Glycosyltransferase</keyword>
<dbReference type="AlphaFoldDB" id="A0A5C7A7S1"/>
<dbReference type="Proteomes" id="UP000321935">
    <property type="component" value="Unassembled WGS sequence"/>
</dbReference>
<keyword evidence="3 5" id="KW-0808">Transferase</keyword>
<dbReference type="PANTHER" id="PTHR43179">
    <property type="entry name" value="RHAMNOSYLTRANSFERASE WBBL"/>
    <property type="match status" value="1"/>
</dbReference>
<evidence type="ECO:0000256" key="3">
    <source>
        <dbReference type="ARBA" id="ARBA00022679"/>
    </source>
</evidence>
<evidence type="ECO:0000256" key="2">
    <source>
        <dbReference type="ARBA" id="ARBA00022676"/>
    </source>
</evidence>
<comment type="similarity">
    <text evidence="1">Belongs to the glycosyltransferase 2 family.</text>
</comment>
<dbReference type="Gene3D" id="3.90.550.10">
    <property type="entry name" value="Spore Coat Polysaccharide Biosynthesis Protein SpsA, Chain A"/>
    <property type="match status" value="1"/>
</dbReference>
<sequence length="307" mass="35369">MLGLSQKHQTLLFLIITIPLYKLKAAVLIACHNRKEKTRNCLQNLFEQDLPKGSTLDVFLCDDGSTDSTSEMIRSEFPQVHLVFGDGNLFWNGGMDLAWKNAIEFDDFDFYFWLNDDTFLLPNAIKNIYADYIKVGKPNIITAACKTPNTEEFSYGGWDGFGPIKPKRELQRVTLISGNFVIIPKEIVKKIGRLSSSYTHYLGDYDYGLRAIEAGFICYTSSDYLAECSTNILPYWGNPTYPLRKRWKMLHDVKGQAFYEYIHFKFRHYGVLIGIKTMVDTYSKVLSPNAYTSFRNMVRKKVLKRAD</sequence>
<evidence type="ECO:0000313" key="5">
    <source>
        <dbReference type="EMBL" id="TXE02121.1"/>
    </source>
</evidence>
<organism evidence="5 6">
    <name type="scientific">Algoriphagus aquimarinus</name>
    <dbReference type="NCBI Taxonomy" id="237018"/>
    <lineage>
        <taxon>Bacteria</taxon>
        <taxon>Pseudomonadati</taxon>
        <taxon>Bacteroidota</taxon>
        <taxon>Cytophagia</taxon>
        <taxon>Cytophagales</taxon>
        <taxon>Cyclobacteriaceae</taxon>
        <taxon>Algoriphagus</taxon>
    </lineage>
</organism>
<accession>A0A5C7A7S1</accession>
<gene>
    <name evidence="5" type="ORF">ESV85_21660</name>
</gene>
<dbReference type="InterPro" id="IPR029044">
    <property type="entry name" value="Nucleotide-diphossugar_trans"/>
</dbReference>
<reference evidence="5 6" key="1">
    <citation type="submission" date="2019-08" db="EMBL/GenBank/DDBJ databases">
        <title>Genomes sequence of Algoriphagus aquimarinus ACAM450.</title>
        <authorList>
            <person name="Bowman J.P."/>
        </authorList>
    </citation>
    <scope>NUCLEOTIDE SEQUENCE [LARGE SCALE GENOMIC DNA]</scope>
    <source>
        <strain evidence="5 6">ACAM 450</strain>
    </source>
</reference>